<proteinExistence type="predicted"/>
<dbReference type="AlphaFoldDB" id="A0A437RRW8"/>
<feature type="signal peptide" evidence="21">
    <location>
        <begin position="1"/>
        <end position="21"/>
    </location>
</feature>
<keyword evidence="13" id="KW-0862">Zinc</keyword>
<organism evidence="23 24">
    <name type="scientific">Rubrivivax rivuli</name>
    <dbReference type="NCBI Taxonomy" id="1862385"/>
    <lineage>
        <taxon>Bacteria</taxon>
        <taxon>Pseudomonadati</taxon>
        <taxon>Pseudomonadota</taxon>
        <taxon>Betaproteobacteria</taxon>
        <taxon>Burkholderiales</taxon>
        <taxon>Sphaerotilaceae</taxon>
        <taxon>Rubrivivax</taxon>
    </lineage>
</organism>
<dbReference type="GO" id="GO:0005576">
    <property type="term" value="C:extracellular region"/>
    <property type="evidence" value="ECO:0007669"/>
    <property type="project" value="UniProtKB-SubCell"/>
</dbReference>
<dbReference type="Gene3D" id="3.50.30.30">
    <property type="match status" value="1"/>
</dbReference>
<evidence type="ECO:0000259" key="22">
    <source>
        <dbReference type="Pfam" id="PF04389"/>
    </source>
</evidence>
<sequence>MKRRPLITAGLLAAATPWARAQTPAPAEAAPAYSPADLQHAARLRDAGLADGQAWRLVQQLCNEVGPRPAGSPGDAKAVAWAQQALRGLQLQNVRAEPVPLRVWVRGPASATLVAPVAEPLVMVALGNSVATPETGIEAEVAWYPDFAALVADTSDRARGRIVFIDQKTERSRDGRGYGAAVVARSRGAVEAAKRGALALGIRSIGTDRERIAHTGAMRYEIGLPQIPAFAVSVPDAERLAALQAGGATLRLRVQLQSRSGVEAVSHNVIAEVPGAELPEEIVLLGAHLDSWDLGVGALDDGAGVAIVSAAAGVLQRLAQQTGRRPRRTVRVVLFANEENGFDGALAYGDRYKQQVHQLVSESDFGAGAVYALRSRVQPQALPLFGALAEVLAPLGVAWPEAGRNEGSPGPDAALLMRRHRWPAVQLAQDGTNYFDVHHTVHDTLERIVPSELAQNVACWAATAWLASQSPLRWTPPAA</sequence>
<dbReference type="RefSeq" id="WP_128227173.1">
    <property type="nucleotide sequence ID" value="NZ_SACR01000001.1"/>
</dbReference>
<dbReference type="GO" id="GO:0006508">
    <property type="term" value="P:proteolysis"/>
    <property type="evidence" value="ECO:0007669"/>
    <property type="project" value="UniProtKB-KW"/>
</dbReference>
<evidence type="ECO:0000256" key="3">
    <source>
        <dbReference type="ARBA" id="ARBA00004555"/>
    </source>
</evidence>
<keyword evidence="11" id="KW-0378">Hydrolase</keyword>
<evidence type="ECO:0000256" key="10">
    <source>
        <dbReference type="ARBA" id="ARBA00022729"/>
    </source>
</evidence>
<keyword evidence="10 21" id="KW-0732">Signal</keyword>
<dbReference type="GO" id="GO:0070573">
    <property type="term" value="F:metallodipeptidase activity"/>
    <property type="evidence" value="ECO:0007669"/>
    <property type="project" value="InterPro"/>
</dbReference>
<keyword evidence="24" id="KW-1185">Reference proteome</keyword>
<dbReference type="InterPro" id="IPR007484">
    <property type="entry name" value="Peptidase_M28"/>
</dbReference>
<evidence type="ECO:0000256" key="17">
    <source>
        <dbReference type="ARBA" id="ARBA00023180"/>
    </source>
</evidence>
<evidence type="ECO:0000256" key="12">
    <source>
        <dbReference type="ARBA" id="ARBA00022824"/>
    </source>
</evidence>
<dbReference type="InterPro" id="IPR039866">
    <property type="entry name" value="CPQ"/>
</dbReference>
<comment type="subunit">
    <text evidence="19">Homodimer. The monomeric form is inactive while the homodimer is active.</text>
</comment>
<evidence type="ECO:0000256" key="21">
    <source>
        <dbReference type="SAM" id="SignalP"/>
    </source>
</evidence>
<evidence type="ECO:0000256" key="18">
    <source>
        <dbReference type="ARBA" id="ARBA00023228"/>
    </source>
</evidence>
<feature type="chain" id="PRO_5019542925" description="Carboxypeptidase Q" evidence="21">
    <location>
        <begin position="22"/>
        <end position="479"/>
    </location>
</feature>
<evidence type="ECO:0000256" key="14">
    <source>
        <dbReference type="ARBA" id="ARBA00023034"/>
    </source>
</evidence>
<comment type="subcellular location">
    <subcellularLocation>
        <location evidence="1">Endoplasmic reticulum</location>
    </subcellularLocation>
    <subcellularLocation>
        <location evidence="3">Golgi apparatus</location>
    </subcellularLocation>
    <subcellularLocation>
        <location evidence="2">Lysosome</location>
    </subcellularLocation>
    <subcellularLocation>
        <location evidence="4">Secreted</location>
    </subcellularLocation>
</comment>
<comment type="caution">
    <text evidence="23">The sequence shown here is derived from an EMBL/GenBank/DDBJ whole genome shotgun (WGS) entry which is preliminary data.</text>
</comment>
<evidence type="ECO:0000256" key="4">
    <source>
        <dbReference type="ARBA" id="ARBA00004613"/>
    </source>
</evidence>
<keyword evidence="17" id="KW-0325">Glycoprotein</keyword>
<dbReference type="GO" id="GO:0005764">
    <property type="term" value="C:lysosome"/>
    <property type="evidence" value="ECO:0007669"/>
    <property type="project" value="UniProtKB-SubCell"/>
</dbReference>
<evidence type="ECO:0000256" key="7">
    <source>
        <dbReference type="ARBA" id="ARBA00022645"/>
    </source>
</evidence>
<reference evidence="23 24" key="1">
    <citation type="submission" date="2019-01" db="EMBL/GenBank/DDBJ databases">
        <authorList>
            <person name="Chen W.-M."/>
        </authorList>
    </citation>
    <scope>NUCLEOTIDE SEQUENCE [LARGE SCALE GENOMIC DNA]</scope>
    <source>
        <strain evidence="23 24">KYPY4</strain>
    </source>
</reference>
<dbReference type="Gene3D" id="3.40.630.10">
    <property type="entry name" value="Zn peptidases"/>
    <property type="match status" value="1"/>
</dbReference>
<evidence type="ECO:0000256" key="13">
    <source>
        <dbReference type="ARBA" id="ARBA00022833"/>
    </source>
</evidence>
<feature type="domain" description="Peptidase M28" evidence="22">
    <location>
        <begin position="268"/>
        <end position="462"/>
    </location>
</feature>
<keyword evidence="18" id="KW-0458">Lysosome</keyword>
<evidence type="ECO:0000313" key="23">
    <source>
        <dbReference type="EMBL" id="RVU49537.1"/>
    </source>
</evidence>
<keyword evidence="16" id="KW-0865">Zymogen</keyword>
<gene>
    <name evidence="23" type="ORF">EOE66_02930</name>
</gene>
<evidence type="ECO:0000256" key="1">
    <source>
        <dbReference type="ARBA" id="ARBA00004240"/>
    </source>
</evidence>
<dbReference type="PANTHER" id="PTHR12053:SF3">
    <property type="entry name" value="CARBOXYPEPTIDASE Q"/>
    <property type="match status" value="1"/>
</dbReference>
<dbReference type="SUPFAM" id="SSF53187">
    <property type="entry name" value="Zn-dependent exopeptidases"/>
    <property type="match status" value="1"/>
</dbReference>
<keyword evidence="15" id="KW-0482">Metalloprotease</keyword>
<keyword evidence="14" id="KW-0333">Golgi apparatus</keyword>
<dbReference type="GO" id="GO:0004180">
    <property type="term" value="F:carboxypeptidase activity"/>
    <property type="evidence" value="ECO:0007669"/>
    <property type="project" value="UniProtKB-KW"/>
</dbReference>
<dbReference type="OrthoDB" id="9769665at2"/>
<evidence type="ECO:0000256" key="15">
    <source>
        <dbReference type="ARBA" id="ARBA00023049"/>
    </source>
</evidence>
<dbReference type="Proteomes" id="UP000285575">
    <property type="component" value="Unassembled WGS sequence"/>
</dbReference>
<keyword evidence="8" id="KW-0645">Protease</keyword>
<evidence type="ECO:0000256" key="6">
    <source>
        <dbReference type="ARBA" id="ARBA00022525"/>
    </source>
</evidence>
<evidence type="ECO:0000256" key="19">
    <source>
        <dbReference type="ARBA" id="ARBA00025833"/>
    </source>
</evidence>
<keyword evidence="7" id="KW-0121">Carboxypeptidase</keyword>
<keyword evidence="9" id="KW-0479">Metal-binding</keyword>
<keyword evidence="12" id="KW-0256">Endoplasmic reticulum</keyword>
<dbReference type="EMBL" id="SACR01000001">
    <property type="protein sequence ID" value="RVU49537.1"/>
    <property type="molecule type" value="Genomic_DNA"/>
</dbReference>
<evidence type="ECO:0000256" key="8">
    <source>
        <dbReference type="ARBA" id="ARBA00022670"/>
    </source>
</evidence>
<dbReference type="GO" id="GO:0046872">
    <property type="term" value="F:metal ion binding"/>
    <property type="evidence" value="ECO:0007669"/>
    <property type="project" value="UniProtKB-KW"/>
</dbReference>
<protein>
    <recommendedName>
        <fullName evidence="5">Carboxypeptidase Q</fullName>
    </recommendedName>
    <alternativeName>
        <fullName evidence="20">Plasma glutamate carboxypeptidase</fullName>
    </alternativeName>
</protein>
<evidence type="ECO:0000256" key="11">
    <source>
        <dbReference type="ARBA" id="ARBA00022801"/>
    </source>
</evidence>
<dbReference type="PANTHER" id="PTHR12053">
    <property type="entry name" value="PROTEASE FAMILY M28 PLASMA GLUTAMATE CARBOXYPEPTIDASE-RELATED"/>
    <property type="match status" value="1"/>
</dbReference>
<evidence type="ECO:0000256" key="9">
    <source>
        <dbReference type="ARBA" id="ARBA00022723"/>
    </source>
</evidence>
<evidence type="ECO:0000256" key="20">
    <source>
        <dbReference type="ARBA" id="ARBA00033328"/>
    </source>
</evidence>
<evidence type="ECO:0000256" key="2">
    <source>
        <dbReference type="ARBA" id="ARBA00004371"/>
    </source>
</evidence>
<evidence type="ECO:0000256" key="16">
    <source>
        <dbReference type="ARBA" id="ARBA00023145"/>
    </source>
</evidence>
<name>A0A437RRW8_9BURK</name>
<evidence type="ECO:0000256" key="5">
    <source>
        <dbReference type="ARBA" id="ARBA00014116"/>
    </source>
</evidence>
<evidence type="ECO:0000313" key="24">
    <source>
        <dbReference type="Proteomes" id="UP000285575"/>
    </source>
</evidence>
<keyword evidence="6" id="KW-0964">Secreted</keyword>
<accession>A0A437RRW8</accession>
<dbReference type="Pfam" id="PF04389">
    <property type="entry name" value="Peptidase_M28"/>
    <property type="match status" value="1"/>
</dbReference>